<protein>
    <recommendedName>
        <fullName evidence="5">mannan endo-1,6-alpha-mannosidase</fullName>
        <ecNumber evidence="5">3.2.1.101</ecNumber>
    </recommendedName>
</protein>
<dbReference type="AlphaFoldDB" id="A0A4V4IXX5"/>
<dbReference type="GO" id="GO:0003735">
    <property type="term" value="F:structural constituent of ribosome"/>
    <property type="evidence" value="ECO:0007669"/>
    <property type="project" value="InterPro"/>
</dbReference>
<dbReference type="InterPro" id="IPR030878">
    <property type="entry name" value="Ribosomal_uL15"/>
</dbReference>
<feature type="compositionally biased region" description="Basic residues" evidence="13">
    <location>
        <begin position="544"/>
        <end position="558"/>
    </location>
</feature>
<dbReference type="NCBIfam" id="TIGR01071">
    <property type="entry name" value="rplO_bact"/>
    <property type="match status" value="1"/>
</dbReference>
<evidence type="ECO:0000256" key="3">
    <source>
        <dbReference type="ARBA" id="ARBA00007320"/>
    </source>
</evidence>
<dbReference type="GO" id="GO:0008496">
    <property type="term" value="F:mannan endo-1,6-alpha-mannosidase activity"/>
    <property type="evidence" value="ECO:0007669"/>
    <property type="project" value="UniProtKB-EC"/>
</dbReference>
<dbReference type="FunFam" id="3.100.10.10:FF:000011">
    <property type="entry name" value="50S ribosomal subunit protein L15"/>
    <property type="match status" value="1"/>
</dbReference>
<dbReference type="EC" id="3.2.1.101" evidence="5"/>
<keyword evidence="11" id="KW-0687">Ribonucleoprotein</keyword>
<comment type="catalytic activity">
    <reaction evidence="1">
        <text>Random hydrolysis of (1-&gt;6)-alpha-D-mannosidic linkages in unbranched (1-&gt;6)-mannans.</text>
        <dbReference type="EC" id="3.2.1.101"/>
    </reaction>
</comment>
<dbReference type="GO" id="GO:0009272">
    <property type="term" value="P:fungal-type cell wall biogenesis"/>
    <property type="evidence" value="ECO:0007669"/>
    <property type="project" value="TreeGrafter"/>
</dbReference>
<feature type="signal peptide" evidence="14">
    <location>
        <begin position="1"/>
        <end position="22"/>
    </location>
</feature>
<evidence type="ECO:0000313" key="16">
    <source>
        <dbReference type="EMBL" id="THW98877.1"/>
    </source>
</evidence>
<evidence type="ECO:0000256" key="11">
    <source>
        <dbReference type="ARBA" id="ARBA00023274"/>
    </source>
</evidence>
<evidence type="ECO:0000256" key="7">
    <source>
        <dbReference type="ARBA" id="ARBA00022801"/>
    </source>
</evidence>
<dbReference type="FunFam" id="1.50.10.20:FF:000006">
    <property type="entry name" value="Mannan endo-1,6-alpha-mannosidase"/>
    <property type="match status" value="1"/>
</dbReference>
<sequence>MKPFHSSWLVSTLVAAAQFGSALQLTVSDADSIRSTASVVAYDLMSYYTGNRTGDVPGNLPSPYYWWEAGAMFGEMVEYWYYTGDTTYNDEVKQALLHQVGDDKDYMPRNQSKSLGNDDQVFWAFSAMTAAELKFEDPGDGQPSWLSLAQAVFNEQASRWDDATCGGGLRWQIFTFNAGYDYKNAVSNGGFFQLAARLARYTQNQTYVDWAEKTWEWYAGTPLLETDNWQVNDGSGTQKNCSDASQLQWTYNYGVFLAGNAYLYNYTGDAKYMDRIDGLLNSTLERFFPDKMGGVMVEVTCEPLGNCNNDQPAFKAFLTRWLVLTAQLVPEVYDRIFEYLRKSAAGAAGQCSGGELGRHCGREWNSTVWDGTSGVGEQMSALAIIQAMMLDTTELAAPVGATTGGTSKGDPSAEPLENGKPIVGDIDGSNVCWKETHVIGRSHTSDRRREVGGVETVGKKIIRHNTIHTSTMPPRLNLLSRASLCRPTAPHSSVASLLQPFLRSAQQPQQQRNASILSSLSDNSGAYNKKIRRGRGPSSGKGKTSGRGHKGQKAHGKVPRNFNGGQTPEEVVHGVRGFENQHSIEMTPLNINRLQAWIDAGRLDPNQPITLRELAKSRCIHGIKDGIKLLARSSEKLTTPVDIVVSRASASAIAAIEAAGGKVTTRYYTKPSISRVRRGETDPIYSIQSAEPTTPRPEFKYRLPDPASRKDIEYYRDPAHRGYLSHMLQEGQGPSLFFKTPGQGRVDHKKVTSKGAKSAIKGENRVW</sequence>
<dbReference type="Pfam" id="PF03663">
    <property type="entry name" value="Glyco_hydro_76"/>
    <property type="match status" value="1"/>
</dbReference>
<dbReference type="GO" id="GO:0006412">
    <property type="term" value="P:translation"/>
    <property type="evidence" value="ECO:0007669"/>
    <property type="project" value="InterPro"/>
</dbReference>
<proteinExistence type="inferred from homology"/>
<dbReference type="EMBL" id="QZAS01000087">
    <property type="protein sequence ID" value="THW98877.1"/>
    <property type="molecule type" value="Genomic_DNA"/>
</dbReference>
<evidence type="ECO:0000256" key="8">
    <source>
        <dbReference type="ARBA" id="ARBA00022980"/>
    </source>
</evidence>
<dbReference type="InterPro" id="IPR008928">
    <property type="entry name" value="6-hairpin_glycosidase_sf"/>
</dbReference>
<evidence type="ECO:0000256" key="14">
    <source>
        <dbReference type="SAM" id="SignalP"/>
    </source>
</evidence>
<comment type="similarity">
    <text evidence="4">Belongs to the glycosyl hydrolase 76 family.</text>
</comment>
<dbReference type="PANTHER" id="PTHR12145">
    <property type="entry name" value="MANNAN ENDO-1,6-ALPHA-MANNOSIDASE DCW1"/>
    <property type="match status" value="1"/>
</dbReference>
<dbReference type="Pfam" id="PF00828">
    <property type="entry name" value="Ribosomal_L27A"/>
    <property type="match status" value="1"/>
</dbReference>
<evidence type="ECO:0000256" key="4">
    <source>
        <dbReference type="ARBA" id="ARBA00009699"/>
    </source>
</evidence>
<dbReference type="InterPro" id="IPR005749">
    <property type="entry name" value="Ribosomal_uL15_bac-type"/>
</dbReference>
<evidence type="ECO:0000256" key="13">
    <source>
        <dbReference type="SAM" id="MobiDB-lite"/>
    </source>
</evidence>
<evidence type="ECO:0000256" key="6">
    <source>
        <dbReference type="ARBA" id="ARBA00022729"/>
    </source>
</evidence>
<organism evidence="16">
    <name type="scientific">Aureobasidium pullulans</name>
    <name type="common">Black yeast</name>
    <name type="synonym">Pullularia pullulans</name>
    <dbReference type="NCBI Taxonomy" id="5580"/>
    <lineage>
        <taxon>Eukaryota</taxon>
        <taxon>Fungi</taxon>
        <taxon>Dikarya</taxon>
        <taxon>Ascomycota</taxon>
        <taxon>Pezizomycotina</taxon>
        <taxon>Dothideomycetes</taxon>
        <taxon>Dothideomycetidae</taxon>
        <taxon>Dothideales</taxon>
        <taxon>Saccotheciaceae</taxon>
        <taxon>Aureobasidium</taxon>
    </lineage>
</organism>
<reference evidence="16" key="1">
    <citation type="submission" date="2018-10" db="EMBL/GenBank/DDBJ databases">
        <title>Fifty Aureobasidium pullulans genomes reveal a recombining polyextremotolerant generalist.</title>
        <authorList>
            <person name="Gostincar C."/>
            <person name="Turk M."/>
            <person name="Zajc J."/>
            <person name="Gunde-Cimerman N."/>
        </authorList>
    </citation>
    <scope>NUCLEOTIDE SEQUENCE [LARGE SCALE GENOMIC DNA]</scope>
    <source>
        <strain evidence="16">EXF-10085</strain>
    </source>
</reference>
<keyword evidence="7 16" id="KW-0378">Hydrolase</keyword>
<feature type="chain" id="PRO_5020205247" description="mannan endo-1,6-alpha-mannosidase" evidence="14">
    <location>
        <begin position="23"/>
        <end position="767"/>
    </location>
</feature>
<feature type="region of interest" description="Disordered" evidence="13">
    <location>
        <begin position="504"/>
        <end position="568"/>
    </location>
</feature>
<dbReference type="InterPro" id="IPR036227">
    <property type="entry name" value="Ribosomal_uL15/eL18_sf"/>
</dbReference>
<dbReference type="Gene3D" id="3.100.10.10">
    <property type="match status" value="1"/>
</dbReference>
<evidence type="ECO:0000256" key="10">
    <source>
        <dbReference type="ARBA" id="ARBA00023180"/>
    </source>
</evidence>
<evidence type="ECO:0000256" key="9">
    <source>
        <dbReference type="ARBA" id="ARBA00023136"/>
    </source>
</evidence>
<dbReference type="SUPFAM" id="SSF48208">
    <property type="entry name" value="Six-hairpin glycosidases"/>
    <property type="match status" value="1"/>
</dbReference>
<keyword evidence="12" id="KW-0326">Glycosidase</keyword>
<evidence type="ECO:0000256" key="12">
    <source>
        <dbReference type="ARBA" id="ARBA00023295"/>
    </source>
</evidence>
<dbReference type="HAMAP" id="MF_01341">
    <property type="entry name" value="Ribosomal_uL15"/>
    <property type="match status" value="1"/>
</dbReference>
<evidence type="ECO:0000256" key="1">
    <source>
        <dbReference type="ARBA" id="ARBA00001452"/>
    </source>
</evidence>
<feature type="domain" description="Large ribosomal subunit protein uL15/eL18" evidence="15">
    <location>
        <begin position="588"/>
        <end position="664"/>
    </location>
</feature>
<dbReference type="InterPro" id="IPR005198">
    <property type="entry name" value="Glyco_hydro_76"/>
</dbReference>
<dbReference type="SUPFAM" id="SSF52080">
    <property type="entry name" value="Ribosomal proteins L15p and L18e"/>
    <property type="match status" value="1"/>
</dbReference>
<dbReference type="GO" id="GO:0016052">
    <property type="term" value="P:carbohydrate catabolic process"/>
    <property type="evidence" value="ECO:0007669"/>
    <property type="project" value="InterPro"/>
</dbReference>
<evidence type="ECO:0000256" key="5">
    <source>
        <dbReference type="ARBA" id="ARBA00012350"/>
    </source>
</evidence>
<dbReference type="Gene3D" id="1.50.10.20">
    <property type="match status" value="1"/>
</dbReference>
<dbReference type="InterPro" id="IPR014480">
    <property type="entry name" value="Mannan-1_6-alpha_mannosidase"/>
</dbReference>
<feature type="compositionally biased region" description="Polar residues" evidence="13">
    <location>
        <begin position="504"/>
        <end position="526"/>
    </location>
</feature>
<comment type="caution">
    <text evidence="16">The sequence shown here is derived from an EMBL/GenBank/DDBJ whole genome shotgun (WGS) entry which is preliminary data.</text>
</comment>
<dbReference type="InterPro" id="IPR021131">
    <property type="entry name" value="Ribosomal_uL15/eL18"/>
</dbReference>
<dbReference type="GO" id="GO:0012505">
    <property type="term" value="C:endomembrane system"/>
    <property type="evidence" value="ECO:0007669"/>
    <property type="project" value="UniProtKB-SubCell"/>
</dbReference>
<feature type="region of interest" description="Disordered" evidence="13">
    <location>
        <begin position="400"/>
        <end position="419"/>
    </location>
</feature>
<gene>
    <name evidence="16" type="ORF">D6D13_10459</name>
</gene>
<name>A0A4V4IXX5_AURPU</name>
<evidence type="ECO:0000256" key="2">
    <source>
        <dbReference type="ARBA" id="ARBA00004308"/>
    </source>
</evidence>
<dbReference type="GO" id="GO:0015934">
    <property type="term" value="C:large ribosomal subunit"/>
    <property type="evidence" value="ECO:0007669"/>
    <property type="project" value="InterPro"/>
</dbReference>
<keyword evidence="9" id="KW-0472">Membrane</keyword>
<evidence type="ECO:0000259" key="15">
    <source>
        <dbReference type="Pfam" id="PF00828"/>
    </source>
</evidence>
<comment type="similarity">
    <text evidence="3">Belongs to the universal ribosomal protein uL15 family.</text>
</comment>
<dbReference type="PANTHER" id="PTHR12145:SF36">
    <property type="entry name" value="MANNAN ENDO-1,6-ALPHA-MANNOSIDASE DCW1"/>
    <property type="match status" value="1"/>
</dbReference>
<keyword evidence="6 14" id="KW-0732">Signal</keyword>
<keyword evidence="8" id="KW-0689">Ribosomal protein</keyword>
<keyword evidence="10" id="KW-0325">Glycoprotein</keyword>
<accession>A0A4V4IXX5</accession>
<comment type="subcellular location">
    <subcellularLocation>
        <location evidence="2">Endomembrane system</location>
    </subcellularLocation>
</comment>